<evidence type="ECO:0000256" key="2">
    <source>
        <dbReference type="ARBA" id="ARBA00022475"/>
    </source>
</evidence>
<keyword evidence="4 9" id="KW-0732">Signal</keyword>
<dbReference type="InterPro" id="IPR045860">
    <property type="entry name" value="Snake_toxin-like_sf"/>
</dbReference>
<protein>
    <recommendedName>
        <fullName evidence="10">UPAR/Ly6 domain-containing protein</fullName>
    </recommendedName>
</protein>
<comment type="subcellular location">
    <subcellularLocation>
        <location evidence="1">Cell membrane</location>
        <topology evidence="1">Lipid-anchor</topology>
        <topology evidence="1">GPI-anchor</topology>
    </subcellularLocation>
</comment>
<evidence type="ECO:0000313" key="11">
    <source>
        <dbReference type="EMBL" id="KAK2095150.1"/>
    </source>
</evidence>
<dbReference type="PANTHER" id="PTHR32217">
    <property type="entry name" value="LYMPHOCYTE ANTIGEN 6H"/>
    <property type="match status" value="1"/>
</dbReference>
<evidence type="ECO:0000256" key="7">
    <source>
        <dbReference type="ARBA" id="ARBA00023180"/>
    </source>
</evidence>
<evidence type="ECO:0000256" key="8">
    <source>
        <dbReference type="ARBA" id="ARBA00023288"/>
    </source>
</evidence>
<evidence type="ECO:0000259" key="10">
    <source>
        <dbReference type="Pfam" id="PF00021"/>
    </source>
</evidence>
<accession>A0ABQ9UDQ3</accession>
<dbReference type="Proteomes" id="UP001266305">
    <property type="component" value="Unassembled WGS sequence"/>
</dbReference>
<dbReference type="EMBL" id="JASSZA010000013">
    <property type="protein sequence ID" value="KAK2095150.1"/>
    <property type="molecule type" value="Genomic_DNA"/>
</dbReference>
<keyword evidence="2" id="KW-1003">Cell membrane</keyword>
<dbReference type="Pfam" id="PF00021">
    <property type="entry name" value="UPAR_LY6"/>
    <property type="match status" value="1"/>
</dbReference>
<keyword evidence="12" id="KW-1185">Reference proteome</keyword>
<feature type="domain" description="UPAR/Ly6" evidence="10">
    <location>
        <begin position="20"/>
        <end position="114"/>
    </location>
</feature>
<evidence type="ECO:0000256" key="3">
    <source>
        <dbReference type="ARBA" id="ARBA00022622"/>
    </source>
</evidence>
<feature type="signal peptide" evidence="9">
    <location>
        <begin position="1"/>
        <end position="20"/>
    </location>
</feature>
<keyword evidence="5" id="KW-0472">Membrane</keyword>
<evidence type="ECO:0000256" key="1">
    <source>
        <dbReference type="ARBA" id="ARBA00004609"/>
    </source>
</evidence>
<dbReference type="SUPFAM" id="SSF57302">
    <property type="entry name" value="Snake toxin-like"/>
    <property type="match status" value="1"/>
</dbReference>
<evidence type="ECO:0000256" key="6">
    <source>
        <dbReference type="ARBA" id="ARBA00023157"/>
    </source>
</evidence>
<evidence type="ECO:0000256" key="9">
    <source>
        <dbReference type="SAM" id="SignalP"/>
    </source>
</evidence>
<dbReference type="InterPro" id="IPR016054">
    <property type="entry name" value="LY6_UPA_recep-like"/>
</dbReference>
<gene>
    <name evidence="11" type="ORF">P7K49_026566</name>
</gene>
<keyword evidence="7" id="KW-0325">Glycoprotein</keyword>
<reference evidence="11 12" key="1">
    <citation type="submission" date="2023-05" db="EMBL/GenBank/DDBJ databases">
        <title>B98-5 Cell Line De Novo Hybrid Assembly: An Optical Mapping Approach.</title>
        <authorList>
            <person name="Kananen K."/>
            <person name="Auerbach J.A."/>
            <person name="Kautto E."/>
            <person name="Blachly J.S."/>
        </authorList>
    </citation>
    <scope>NUCLEOTIDE SEQUENCE [LARGE SCALE GENOMIC DNA]</scope>
    <source>
        <strain evidence="11">B95-8</strain>
        <tissue evidence="11">Cell line</tissue>
    </source>
</reference>
<feature type="chain" id="PRO_5047324357" description="UPAR/Ly6 domain-containing protein" evidence="9">
    <location>
        <begin position="21"/>
        <end position="141"/>
    </location>
</feature>
<proteinExistence type="predicted"/>
<organism evidence="11 12">
    <name type="scientific">Saguinus oedipus</name>
    <name type="common">Cotton-top tamarin</name>
    <name type="synonym">Oedipomidas oedipus</name>
    <dbReference type="NCBI Taxonomy" id="9490"/>
    <lineage>
        <taxon>Eukaryota</taxon>
        <taxon>Metazoa</taxon>
        <taxon>Chordata</taxon>
        <taxon>Craniata</taxon>
        <taxon>Vertebrata</taxon>
        <taxon>Euteleostomi</taxon>
        <taxon>Mammalia</taxon>
        <taxon>Eutheria</taxon>
        <taxon>Euarchontoglires</taxon>
        <taxon>Primates</taxon>
        <taxon>Haplorrhini</taxon>
        <taxon>Platyrrhini</taxon>
        <taxon>Cebidae</taxon>
        <taxon>Callitrichinae</taxon>
        <taxon>Saguinus</taxon>
    </lineage>
</organism>
<dbReference type="InterPro" id="IPR051445">
    <property type="entry name" value="LY6H/LY6L_nAChR_modulators"/>
</dbReference>
<sequence>MKAACLFLLASLLCSRRALSLQCYNCGNVKGTSQCETSQCLGVCFASDLVLTVNDGGEKITTGFKGCAPSCEDASKTLQSLGPEGLPQIPGGVENLLSSEVKNLACCNKDLCNGAARAGRSLGALAGGLLLSLGPLLLALL</sequence>
<evidence type="ECO:0000256" key="4">
    <source>
        <dbReference type="ARBA" id="ARBA00022729"/>
    </source>
</evidence>
<dbReference type="PANTHER" id="PTHR32217:SF5">
    <property type="entry name" value="LYMPHOCYTE ANTIGEN 6H"/>
    <property type="match status" value="1"/>
</dbReference>
<evidence type="ECO:0000313" key="12">
    <source>
        <dbReference type="Proteomes" id="UP001266305"/>
    </source>
</evidence>
<keyword evidence="3" id="KW-0336">GPI-anchor</keyword>
<comment type="caution">
    <text evidence="11">The sequence shown here is derived from an EMBL/GenBank/DDBJ whole genome shotgun (WGS) entry which is preliminary data.</text>
</comment>
<evidence type="ECO:0000256" key="5">
    <source>
        <dbReference type="ARBA" id="ARBA00023136"/>
    </source>
</evidence>
<name>A0ABQ9UDQ3_SAGOE</name>
<keyword evidence="8" id="KW-0449">Lipoprotein</keyword>
<keyword evidence="6" id="KW-1015">Disulfide bond</keyword>